<dbReference type="Proteomes" id="UP000260773">
    <property type="component" value="Unassembled WGS sequence"/>
</dbReference>
<protein>
    <submittedName>
        <fullName evidence="1">Histidine phosphatase family protein</fullName>
    </submittedName>
</protein>
<gene>
    <name evidence="1" type="ORF">DW070_00880</name>
</gene>
<dbReference type="InterPro" id="IPR050275">
    <property type="entry name" value="PGM_Phosphatase"/>
</dbReference>
<dbReference type="EMBL" id="QVEP01000002">
    <property type="protein sequence ID" value="RGB82126.1"/>
    <property type="molecule type" value="Genomic_DNA"/>
</dbReference>
<name>A0A3E2TSQ8_9FIRM</name>
<dbReference type="InterPro" id="IPR029033">
    <property type="entry name" value="His_PPase_superfam"/>
</dbReference>
<dbReference type="GO" id="GO:0016791">
    <property type="term" value="F:phosphatase activity"/>
    <property type="evidence" value="ECO:0007669"/>
    <property type="project" value="TreeGrafter"/>
</dbReference>
<dbReference type="AlphaFoldDB" id="A0A3E2TSQ8"/>
<dbReference type="PANTHER" id="PTHR48100">
    <property type="entry name" value="BROAD-SPECIFICITY PHOSPHATASE YOR283W-RELATED"/>
    <property type="match status" value="1"/>
</dbReference>
<dbReference type="GO" id="GO:0005737">
    <property type="term" value="C:cytoplasm"/>
    <property type="evidence" value="ECO:0007669"/>
    <property type="project" value="TreeGrafter"/>
</dbReference>
<dbReference type="SMART" id="SM00855">
    <property type="entry name" value="PGAM"/>
    <property type="match status" value="1"/>
</dbReference>
<comment type="caution">
    <text evidence="1">The sequence shown here is derived from an EMBL/GenBank/DDBJ whole genome shotgun (WGS) entry which is preliminary data.</text>
</comment>
<reference evidence="1 2" key="1">
    <citation type="submission" date="2018-08" db="EMBL/GenBank/DDBJ databases">
        <title>A genome reference for cultivated species of the human gut microbiota.</title>
        <authorList>
            <person name="Zou Y."/>
            <person name="Xue W."/>
            <person name="Luo G."/>
        </authorList>
    </citation>
    <scope>NUCLEOTIDE SEQUENCE [LARGE SCALE GENOMIC DNA]</scope>
    <source>
        <strain evidence="1 2">AF45-17</strain>
    </source>
</reference>
<dbReference type="Gene3D" id="3.40.50.1240">
    <property type="entry name" value="Phosphoglycerate mutase-like"/>
    <property type="match status" value="1"/>
</dbReference>
<proteinExistence type="predicted"/>
<sequence>MKIKIWMIRHGMTAGNRQQRYVGTTDELLCEEGRQQIILKRQLIKSYQNIQNVYVSPMLRCRETAEILFPAVSQITEAGFRECSFGEFEYRNYQELNGHPDYQAWIDSGGTIGFPGGEDQKAFCDRVQTAFEACIRDDVMPKARNWGQTYAGQNAAEKEFTTAMVVHGGTIMAILSKWAMPHQDYFYWQVKNGCGYLVCLDTDEWLAEKGSLSVIEKF</sequence>
<dbReference type="PANTHER" id="PTHR48100:SF1">
    <property type="entry name" value="HISTIDINE PHOSPHATASE FAMILY PROTEIN-RELATED"/>
    <property type="match status" value="1"/>
</dbReference>
<dbReference type="InterPro" id="IPR013078">
    <property type="entry name" value="His_Pase_superF_clade-1"/>
</dbReference>
<dbReference type="Pfam" id="PF00300">
    <property type="entry name" value="His_Phos_1"/>
    <property type="match status" value="1"/>
</dbReference>
<dbReference type="CDD" id="cd07067">
    <property type="entry name" value="HP_PGM_like"/>
    <property type="match status" value="1"/>
</dbReference>
<dbReference type="RefSeq" id="WP_015513567.1">
    <property type="nucleotide sequence ID" value="NZ_JAQDKA010000013.1"/>
</dbReference>
<accession>A0A3E2TSQ8</accession>
<organism evidence="1 2">
    <name type="scientific">Coprococcus catus</name>
    <dbReference type="NCBI Taxonomy" id="116085"/>
    <lineage>
        <taxon>Bacteria</taxon>
        <taxon>Bacillati</taxon>
        <taxon>Bacillota</taxon>
        <taxon>Clostridia</taxon>
        <taxon>Lachnospirales</taxon>
        <taxon>Lachnospiraceae</taxon>
        <taxon>Coprococcus</taxon>
    </lineage>
</organism>
<dbReference type="SUPFAM" id="SSF53254">
    <property type="entry name" value="Phosphoglycerate mutase-like"/>
    <property type="match status" value="1"/>
</dbReference>
<evidence type="ECO:0000313" key="2">
    <source>
        <dbReference type="Proteomes" id="UP000260773"/>
    </source>
</evidence>
<evidence type="ECO:0000313" key="1">
    <source>
        <dbReference type="EMBL" id="RGB82126.1"/>
    </source>
</evidence>